<organism evidence="1 2">
    <name type="scientific">Actinidia rufa</name>
    <dbReference type="NCBI Taxonomy" id="165716"/>
    <lineage>
        <taxon>Eukaryota</taxon>
        <taxon>Viridiplantae</taxon>
        <taxon>Streptophyta</taxon>
        <taxon>Embryophyta</taxon>
        <taxon>Tracheophyta</taxon>
        <taxon>Spermatophyta</taxon>
        <taxon>Magnoliopsida</taxon>
        <taxon>eudicotyledons</taxon>
        <taxon>Gunneridae</taxon>
        <taxon>Pentapetalae</taxon>
        <taxon>asterids</taxon>
        <taxon>Ericales</taxon>
        <taxon>Actinidiaceae</taxon>
        <taxon>Actinidia</taxon>
    </lineage>
</organism>
<evidence type="ECO:0000313" key="1">
    <source>
        <dbReference type="EMBL" id="GFZ07758.1"/>
    </source>
</evidence>
<comment type="caution">
    <text evidence="1">The sequence shown here is derived from an EMBL/GenBank/DDBJ whole genome shotgun (WGS) entry which is preliminary data.</text>
</comment>
<sequence length="395" mass="44051">MSLLEVIMKASANLSQITSESDYPIILNPDPVLLNLKPQDEASKDTHLVKRVEGWQISQTDSEIIESNRKFFKKLKRKLKNPNSFGKDEFIGILNSYLEKNGEKVGISVGVDPMEEGYTRKLIEKVGFLMGCEVKGLVLEACTVLEIWELLETLISHGLVEHSSSSNLVYNLIEKRRSDLVCLCVKHLSDLQTSDILFILRYFLSPPKGAYDSMLSVRKEWESQASSAIEKAMDKKLSGKKLRLAKEASVLLMIAHDGFSVSELCLHYLLASSNIDEVIVSSCIGKLSGSEMMGLVRYLGKWLKKYETFPQAGPCPKVSSALGLKACDWVPTIENIVKCLGLVLDEHFLSLVLNPEFHEELRSIEGLVSYLALEARLCCSMANLTDNLKTEVEGA</sequence>
<dbReference type="OrthoDB" id="783877at2759"/>
<keyword evidence="2" id="KW-1185">Reference proteome</keyword>
<dbReference type="AlphaFoldDB" id="A0A7J0GAP1"/>
<gene>
    <name evidence="1" type="ORF">Acr_19g0006950</name>
</gene>
<dbReference type="Proteomes" id="UP000585474">
    <property type="component" value="Unassembled WGS sequence"/>
</dbReference>
<dbReference type="PANTHER" id="PTHR37181">
    <property type="entry name" value="F6A14.6 PROTEIN"/>
    <property type="match status" value="1"/>
</dbReference>
<name>A0A7J0GAP1_9ERIC</name>
<accession>A0A7J0GAP1</accession>
<dbReference type="EMBL" id="BJWL01000019">
    <property type="protein sequence ID" value="GFZ07758.1"/>
    <property type="molecule type" value="Genomic_DNA"/>
</dbReference>
<proteinExistence type="predicted"/>
<dbReference type="PANTHER" id="PTHR37181:SF1">
    <property type="entry name" value="F6A14.6 PROTEIN"/>
    <property type="match status" value="1"/>
</dbReference>
<reference evidence="1 2" key="1">
    <citation type="submission" date="2019-07" db="EMBL/GenBank/DDBJ databases">
        <title>De Novo Assembly of kiwifruit Actinidia rufa.</title>
        <authorList>
            <person name="Sugita-Konishi S."/>
            <person name="Sato K."/>
            <person name="Mori E."/>
            <person name="Abe Y."/>
            <person name="Kisaki G."/>
            <person name="Hamano K."/>
            <person name="Suezawa K."/>
            <person name="Otani M."/>
            <person name="Fukuda T."/>
            <person name="Manabe T."/>
            <person name="Gomi K."/>
            <person name="Tabuchi M."/>
            <person name="Akimitsu K."/>
            <person name="Kataoka I."/>
        </authorList>
    </citation>
    <scope>NUCLEOTIDE SEQUENCE [LARGE SCALE GENOMIC DNA]</scope>
    <source>
        <strain evidence="2">cv. Fuchu</strain>
    </source>
</reference>
<evidence type="ECO:0000313" key="2">
    <source>
        <dbReference type="Proteomes" id="UP000585474"/>
    </source>
</evidence>
<protein>
    <submittedName>
        <fullName evidence="1">Uncharacterized protein</fullName>
    </submittedName>
</protein>